<dbReference type="NCBIfam" id="TIGR00537">
    <property type="entry name" value="hemK_rel_arch"/>
    <property type="match status" value="1"/>
</dbReference>
<reference evidence="19" key="1">
    <citation type="submission" date="2020-10" db="EMBL/GenBank/DDBJ databases">
        <title>Feather gene expression reveals the developmental basis of iridescence in African starlings.</title>
        <authorList>
            <person name="Rubenstein D.R."/>
        </authorList>
    </citation>
    <scope>NUCLEOTIDE SEQUENCE</scope>
    <source>
        <strain evidence="19">SS15</strain>
        <tissue evidence="19">Liver</tissue>
    </source>
</reference>
<dbReference type="InterPro" id="IPR052190">
    <property type="entry name" value="Euk-Arch_PrmC-MTase"/>
</dbReference>
<proteinExistence type="inferred from homology"/>
<comment type="catalytic activity">
    <reaction evidence="8">
        <text>methylarsonous acid + S-adenosyl-L-methionine = dimethylarsinate + S-adenosyl-L-homocysteine + 2 H(+)</text>
        <dbReference type="Rhea" id="RHEA:11684"/>
        <dbReference type="ChEBI" id="CHEBI:15378"/>
        <dbReference type="ChEBI" id="CHEBI:16223"/>
        <dbReference type="ChEBI" id="CHEBI:17826"/>
        <dbReference type="ChEBI" id="CHEBI:57856"/>
        <dbReference type="ChEBI" id="CHEBI:59789"/>
    </reaction>
</comment>
<evidence type="ECO:0000256" key="9">
    <source>
        <dbReference type="ARBA" id="ARBA00053180"/>
    </source>
</evidence>
<dbReference type="GO" id="GO:0036009">
    <property type="term" value="F:protein-glutamine N-methyltransferase activity"/>
    <property type="evidence" value="ECO:0007669"/>
    <property type="project" value="UniProtKB-ARBA"/>
</dbReference>
<dbReference type="InterPro" id="IPR004557">
    <property type="entry name" value="PrmC-related"/>
</dbReference>
<dbReference type="EMBL" id="JADDUC010000324">
    <property type="protein sequence ID" value="KAG0114222.1"/>
    <property type="molecule type" value="Genomic_DNA"/>
</dbReference>
<dbReference type="PANTHER" id="PTHR45875">
    <property type="entry name" value="METHYLTRANSFERASE N6AMT1"/>
    <property type="match status" value="1"/>
</dbReference>
<keyword evidence="21" id="KW-1185">Reference proteome</keyword>
<evidence type="ECO:0000256" key="16">
    <source>
        <dbReference type="ARBA" id="ARBA00093667"/>
    </source>
</evidence>
<dbReference type="InterPro" id="IPR002052">
    <property type="entry name" value="DNA_methylase_N6_adenine_CS"/>
</dbReference>
<feature type="non-terminal residue" evidence="19">
    <location>
        <position position="1"/>
    </location>
</feature>
<protein>
    <recommendedName>
        <fullName evidence="15">Methyltransferase HEMK2</fullName>
    </recommendedName>
    <alternativeName>
        <fullName evidence="14">HemK methyltransferase family member 2</fullName>
    </alternativeName>
    <alternativeName>
        <fullName evidence="12">Lysine N-methyltransferase 9</fullName>
    </alternativeName>
    <alternativeName>
        <fullName evidence="11">Methylarsonite methyltransferase N6AMT1</fullName>
    </alternativeName>
    <alternativeName>
        <fullName evidence="16">Methyltransferase N6AMT1</fullName>
    </alternativeName>
    <alternativeName>
        <fullName evidence="13">Protein N(5)-glutamine methyltransferase</fullName>
    </alternativeName>
</protein>
<comment type="subunit">
    <text evidence="10">Heterodimer; heterodimerization with TRMT112 is required for S-adenosyl-L-methionine-binding.</text>
</comment>
<evidence type="ECO:0000313" key="19">
    <source>
        <dbReference type="EMBL" id="KAG0114222.1"/>
    </source>
</evidence>
<dbReference type="FunFam" id="3.40.50.150:FF:000077">
    <property type="entry name" value="HemK methyltransferase family member 2"/>
    <property type="match status" value="1"/>
</dbReference>
<accession>A0A835NF10</accession>
<evidence type="ECO:0000256" key="12">
    <source>
        <dbReference type="ARBA" id="ARBA00076540"/>
    </source>
</evidence>
<comment type="catalytic activity">
    <reaction evidence="7">
        <text>L-lysyl-[histone] + S-adenosyl-L-methionine = N(6)-methyl-L-lysyl-[histone] + S-adenosyl-L-homocysteine + H(+)</text>
        <dbReference type="Rhea" id="RHEA:10024"/>
        <dbReference type="Rhea" id="RHEA-COMP:9845"/>
        <dbReference type="Rhea" id="RHEA-COMP:9846"/>
        <dbReference type="ChEBI" id="CHEBI:15378"/>
        <dbReference type="ChEBI" id="CHEBI:29969"/>
        <dbReference type="ChEBI" id="CHEBI:57856"/>
        <dbReference type="ChEBI" id="CHEBI:59789"/>
        <dbReference type="ChEBI" id="CHEBI:61929"/>
    </reaction>
    <physiologicalReaction direction="left-to-right" evidence="7">
        <dbReference type="Rhea" id="RHEA:10025"/>
    </physiologicalReaction>
</comment>
<name>A0A835NF10_9PASS</name>
<evidence type="ECO:0000313" key="20">
    <source>
        <dbReference type="EMBL" id="KAI1242444.1"/>
    </source>
</evidence>
<reference evidence="20" key="3">
    <citation type="submission" date="2022-01" db="EMBL/GenBank/DDBJ databases">
        <authorList>
            <person name="Rubenstein D.R."/>
        </authorList>
    </citation>
    <scope>NUCLEOTIDE SEQUENCE</scope>
    <source>
        <strain evidence="20">SS15</strain>
        <tissue evidence="20">Liver</tissue>
    </source>
</reference>
<dbReference type="Pfam" id="PF05175">
    <property type="entry name" value="MTS"/>
    <property type="match status" value="1"/>
</dbReference>
<dbReference type="CDD" id="cd02440">
    <property type="entry name" value="AdoMet_MTases"/>
    <property type="match status" value="1"/>
</dbReference>
<evidence type="ECO:0000313" key="21">
    <source>
        <dbReference type="Proteomes" id="UP000618051"/>
    </source>
</evidence>
<keyword evidence="6" id="KW-0539">Nucleus</keyword>
<keyword evidence="4 19" id="KW-0808">Transferase</keyword>
<dbReference type="SUPFAM" id="SSF53335">
    <property type="entry name" value="S-adenosyl-L-methionine-dependent methyltransferases"/>
    <property type="match status" value="1"/>
</dbReference>
<dbReference type="GO" id="GO:0005634">
    <property type="term" value="C:nucleus"/>
    <property type="evidence" value="ECO:0007669"/>
    <property type="project" value="UniProtKB-SubCell"/>
</dbReference>
<evidence type="ECO:0000256" key="2">
    <source>
        <dbReference type="ARBA" id="ARBA00006149"/>
    </source>
</evidence>
<feature type="domain" description="Methyltransferase small" evidence="18">
    <location>
        <begin position="92"/>
        <end position="171"/>
    </location>
</feature>
<comment type="caution">
    <text evidence="19">The sequence shown here is derived from an EMBL/GenBank/DDBJ whole genome shotgun (WGS) entry which is preliminary data.</text>
</comment>
<evidence type="ECO:0000256" key="3">
    <source>
        <dbReference type="ARBA" id="ARBA00022603"/>
    </source>
</evidence>
<dbReference type="GO" id="GO:0032259">
    <property type="term" value="P:methylation"/>
    <property type="evidence" value="ECO:0007669"/>
    <property type="project" value="UniProtKB-KW"/>
</dbReference>
<comment type="similarity">
    <text evidence="2">Belongs to the eukaryotic/archaeal PrmC-related family.</text>
</comment>
<gene>
    <name evidence="20" type="ORF">IHE44_0005988</name>
    <name evidence="19" type="ORF">IHE44_008609</name>
</gene>
<evidence type="ECO:0000259" key="18">
    <source>
        <dbReference type="Pfam" id="PF05175"/>
    </source>
</evidence>
<feature type="region of interest" description="Disordered" evidence="17">
    <location>
        <begin position="20"/>
        <end position="41"/>
    </location>
</feature>
<evidence type="ECO:0000256" key="17">
    <source>
        <dbReference type="SAM" id="MobiDB-lite"/>
    </source>
</evidence>
<evidence type="ECO:0000256" key="11">
    <source>
        <dbReference type="ARBA" id="ARBA00075330"/>
    </source>
</evidence>
<evidence type="ECO:0000256" key="1">
    <source>
        <dbReference type="ARBA" id="ARBA00004123"/>
    </source>
</evidence>
<evidence type="ECO:0000256" key="13">
    <source>
        <dbReference type="ARBA" id="ARBA00080992"/>
    </source>
</evidence>
<dbReference type="EMBL" id="JADDUC020000002">
    <property type="protein sequence ID" value="KAI1242444.1"/>
    <property type="molecule type" value="Genomic_DNA"/>
</dbReference>
<dbReference type="Proteomes" id="UP000618051">
    <property type="component" value="Unassembled WGS sequence"/>
</dbReference>
<evidence type="ECO:0000256" key="5">
    <source>
        <dbReference type="ARBA" id="ARBA00022691"/>
    </source>
</evidence>
<evidence type="ECO:0000256" key="4">
    <source>
        <dbReference type="ARBA" id="ARBA00022679"/>
    </source>
</evidence>
<dbReference type="PANTHER" id="PTHR45875:SF1">
    <property type="entry name" value="METHYLTRANSFERASE N6AMT1"/>
    <property type="match status" value="1"/>
</dbReference>
<comment type="subcellular location">
    <subcellularLocation>
        <location evidence="1">Nucleus</location>
    </subcellularLocation>
</comment>
<evidence type="ECO:0000256" key="6">
    <source>
        <dbReference type="ARBA" id="ARBA00023242"/>
    </source>
</evidence>
<sequence length="296" mass="31731">HHTALQLPDLRAEHISELRSDADGERARPAPVPPLPPDAAGRAGMALPTPPYGHLGPRGPFRDVYEPAEDTFLLLDALERDAGRLREAGVEICLEIGSGSGVVSTFLASSILGPSALYICTDINPMAAYCTQETALLNNVHLQPVITDLVKGLSPRLNGKVDLLLFNPPYVITPSEEVKSHGIEASWAGGKQGREVMDRVFPLVPDLLSPGGLFYLVTIKENNPEPVLTLVNTALSITDEILATMKKSGLKGTQVLSRQAGQEMLTILRFRKNANLCNPIDVAMAQSKGCCLPTSG</sequence>
<organism evidence="19">
    <name type="scientific">Lamprotornis superbus</name>
    <dbReference type="NCBI Taxonomy" id="245042"/>
    <lineage>
        <taxon>Eukaryota</taxon>
        <taxon>Metazoa</taxon>
        <taxon>Chordata</taxon>
        <taxon>Craniata</taxon>
        <taxon>Vertebrata</taxon>
        <taxon>Euteleostomi</taxon>
        <taxon>Archelosauria</taxon>
        <taxon>Archosauria</taxon>
        <taxon>Dinosauria</taxon>
        <taxon>Saurischia</taxon>
        <taxon>Theropoda</taxon>
        <taxon>Coelurosauria</taxon>
        <taxon>Aves</taxon>
        <taxon>Neognathae</taxon>
        <taxon>Neoaves</taxon>
        <taxon>Telluraves</taxon>
        <taxon>Australaves</taxon>
        <taxon>Passeriformes</taxon>
        <taxon>Sturnidae</taxon>
        <taxon>Lamprotornis</taxon>
    </lineage>
</organism>
<keyword evidence="5" id="KW-0949">S-adenosyl-L-methionine</keyword>
<dbReference type="PROSITE" id="PS00092">
    <property type="entry name" value="N6_MTASE"/>
    <property type="match status" value="1"/>
</dbReference>
<dbReference type="AlphaFoldDB" id="A0A835NF10"/>
<keyword evidence="3 19" id="KW-0489">Methyltransferase</keyword>
<evidence type="ECO:0000256" key="15">
    <source>
        <dbReference type="ARBA" id="ARBA00093624"/>
    </source>
</evidence>
<dbReference type="GO" id="GO:0035657">
    <property type="term" value="C:eRF1 methyltransferase complex"/>
    <property type="evidence" value="ECO:0007669"/>
    <property type="project" value="TreeGrafter"/>
</dbReference>
<dbReference type="OrthoDB" id="406152at2759"/>
<evidence type="ECO:0000256" key="14">
    <source>
        <dbReference type="ARBA" id="ARBA00083337"/>
    </source>
</evidence>
<dbReference type="Gene3D" id="3.40.50.150">
    <property type="entry name" value="Vaccinia Virus protein VP39"/>
    <property type="match status" value="1"/>
</dbReference>
<comment type="function">
    <text evidence="9">Methyltransferase that can methylate proteins and, to a lower extent, arsenic. Catalytic subunit of a heterodimer with TRMT112, which monomethylates 'Lys-12' of histone H4 (H4K12me1), a modification present at the promoters of numerous genes encoding cell cycle regulators. Catalytic subunit of a heterodimer with TRMT112, which catalyzes N5-methylation of Glu residue of proteins with a Gly-Gln-Xaa-Xaa-Xaa-Arg motif. Methylates ETF1 on 'Gln-185'; ETF1 needs to be complexed to ERF3 in its GTP-bound form to be efficiently methylated. May also play a role in the modulation of arsenic-induced toxicity by mediating the conversion of monomethylarsonous acid (3+) into the less toxic dimethylarsonic acid. It however only plays a limited role in arsenic metabolism compared with AS3MT.</text>
</comment>
<evidence type="ECO:0000256" key="8">
    <source>
        <dbReference type="ARBA" id="ARBA00050903"/>
    </source>
</evidence>
<dbReference type="InterPro" id="IPR007848">
    <property type="entry name" value="Small_mtfrase_dom"/>
</dbReference>
<dbReference type="GO" id="GO:0003676">
    <property type="term" value="F:nucleic acid binding"/>
    <property type="evidence" value="ECO:0007669"/>
    <property type="project" value="InterPro"/>
</dbReference>
<evidence type="ECO:0000256" key="7">
    <source>
        <dbReference type="ARBA" id="ARBA00048619"/>
    </source>
</evidence>
<dbReference type="InterPro" id="IPR029063">
    <property type="entry name" value="SAM-dependent_MTases_sf"/>
</dbReference>
<evidence type="ECO:0000256" key="10">
    <source>
        <dbReference type="ARBA" id="ARBA00062344"/>
    </source>
</evidence>
<reference evidence="20 21" key="2">
    <citation type="journal article" date="2021" name="J. Hered.">
        <title>Feather Gene Expression Elucidates the Developmental Basis of Plumage Iridescence in African Starlings.</title>
        <authorList>
            <person name="Rubenstein D.R."/>
            <person name="Corvelo A."/>
            <person name="MacManes M.D."/>
            <person name="Maia R."/>
            <person name="Narzisi G."/>
            <person name="Rousaki A."/>
            <person name="Vandenabeele P."/>
            <person name="Shawkey M.D."/>
            <person name="Solomon J."/>
        </authorList>
    </citation>
    <scope>NUCLEOTIDE SEQUENCE [LARGE SCALE GENOMIC DNA]</scope>
    <source>
        <strain evidence="20">SS15</strain>
    </source>
</reference>